<accession>A0A8H3H7B2</accession>
<evidence type="ECO:0000313" key="3">
    <source>
        <dbReference type="Proteomes" id="UP000663831"/>
    </source>
</evidence>
<organism evidence="2 3">
    <name type="scientific">Rhizoctonia solani</name>
    <dbReference type="NCBI Taxonomy" id="456999"/>
    <lineage>
        <taxon>Eukaryota</taxon>
        <taxon>Fungi</taxon>
        <taxon>Dikarya</taxon>
        <taxon>Basidiomycota</taxon>
        <taxon>Agaricomycotina</taxon>
        <taxon>Agaricomycetes</taxon>
        <taxon>Cantharellales</taxon>
        <taxon>Ceratobasidiaceae</taxon>
        <taxon>Rhizoctonia</taxon>
    </lineage>
</organism>
<feature type="region of interest" description="Disordered" evidence="1">
    <location>
        <begin position="73"/>
        <end position="129"/>
    </location>
</feature>
<dbReference type="Proteomes" id="UP000663831">
    <property type="component" value="Unassembled WGS sequence"/>
</dbReference>
<name>A0A8H3H7B2_9AGAM</name>
<protein>
    <submittedName>
        <fullName evidence="2">Uncharacterized protein</fullName>
    </submittedName>
</protein>
<feature type="compositionally biased region" description="Low complexity" evidence="1">
    <location>
        <begin position="73"/>
        <end position="84"/>
    </location>
</feature>
<sequence length="129" mass="14230">MLCKSHSQHVVSTKLTTGVIYSNANTIFLSPLRVVKSTIFIEQWRNEHECRMAGHFLKAWSLFPKKRRIPGAFFSSPTSATATPQSRHPQKMQVNTKLEAISKSSKAGPEEEEEGEEEALAGEGGDGDA</sequence>
<comment type="caution">
    <text evidence="2">The sequence shown here is derived from an EMBL/GenBank/DDBJ whole genome shotgun (WGS) entry which is preliminary data.</text>
</comment>
<evidence type="ECO:0000256" key="1">
    <source>
        <dbReference type="SAM" id="MobiDB-lite"/>
    </source>
</evidence>
<dbReference type="EMBL" id="CAJMWV010004696">
    <property type="protein sequence ID" value="CAE6502988.1"/>
    <property type="molecule type" value="Genomic_DNA"/>
</dbReference>
<dbReference type="AlphaFoldDB" id="A0A8H3H7B2"/>
<reference evidence="2" key="1">
    <citation type="submission" date="2021-01" db="EMBL/GenBank/DDBJ databases">
        <authorList>
            <person name="Kaushik A."/>
        </authorList>
    </citation>
    <scope>NUCLEOTIDE SEQUENCE</scope>
    <source>
        <strain evidence="2">AG3-1AP</strain>
    </source>
</reference>
<feature type="compositionally biased region" description="Acidic residues" evidence="1">
    <location>
        <begin position="110"/>
        <end position="129"/>
    </location>
</feature>
<gene>
    <name evidence="2" type="ORF">RDB_LOCUS121443</name>
</gene>
<evidence type="ECO:0000313" key="2">
    <source>
        <dbReference type="EMBL" id="CAE6502988.1"/>
    </source>
</evidence>
<proteinExistence type="predicted"/>